<name>A0A162KVI5_9CLOT</name>
<feature type="transmembrane region" description="Helical" evidence="1">
    <location>
        <begin position="150"/>
        <end position="167"/>
    </location>
</feature>
<reference evidence="2 4" key="1">
    <citation type="journal article" date="2015" name="Biotechnol. Bioeng.">
        <title>Genome sequence and phenotypic characterization of Caulobacter segnis.</title>
        <authorList>
            <person name="Patel S."/>
            <person name="Fletcher B."/>
            <person name="Scott D.C."/>
            <person name="Ely B."/>
        </authorList>
    </citation>
    <scope>NUCLEOTIDE SEQUENCE [LARGE SCALE GENOMIC DNA]</scope>
    <source>
        <strain evidence="2 4">PS02</strain>
    </source>
</reference>
<keyword evidence="1" id="KW-1133">Transmembrane helix</keyword>
<dbReference type="EMBL" id="LITQ01000040">
    <property type="protein sequence ID" value="OAA87542.1"/>
    <property type="molecule type" value="Genomic_DNA"/>
</dbReference>
<dbReference type="Pfam" id="PF12730">
    <property type="entry name" value="ABC2_membrane_4"/>
    <property type="match status" value="1"/>
</dbReference>
<dbReference type="PATRIC" id="fig|1705578.3.peg.2998"/>
<gene>
    <name evidence="3" type="ORF">CLCOS_08800</name>
    <name evidence="2" type="ORF">WX73_02724</name>
</gene>
<comment type="caution">
    <text evidence="2">The sequence shown here is derived from an EMBL/GenBank/DDBJ whole genome shotgun (WGS) entry which is preliminary data.</text>
</comment>
<keyword evidence="1" id="KW-0812">Transmembrane</keyword>
<evidence type="ECO:0000313" key="4">
    <source>
        <dbReference type="Proteomes" id="UP000077384"/>
    </source>
</evidence>
<feature type="transmembrane region" description="Helical" evidence="1">
    <location>
        <begin position="58"/>
        <end position="81"/>
    </location>
</feature>
<evidence type="ECO:0000313" key="2">
    <source>
        <dbReference type="EMBL" id="OAA87542.1"/>
    </source>
</evidence>
<evidence type="ECO:0000313" key="3">
    <source>
        <dbReference type="EMBL" id="OBR96442.1"/>
    </source>
</evidence>
<dbReference type="Proteomes" id="UP000093694">
    <property type="component" value="Unassembled WGS sequence"/>
</dbReference>
<feature type="transmembrane region" description="Helical" evidence="1">
    <location>
        <begin position="174"/>
        <end position="198"/>
    </location>
</feature>
<dbReference type="Proteomes" id="UP000077384">
    <property type="component" value="Unassembled WGS sequence"/>
</dbReference>
<dbReference type="RefSeq" id="WP_063602365.1">
    <property type="nucleotide sequence ID" value="NZ_LITQ01000040.1"/>
</dbReference>
<keyword evidence="5" id="KW-1185">Reference proteome</keyword>
<organism evidence="2 4">
    <name type="scientific">Clostridium coskatii</name>
    <dbReference type="NCBI Taxonomy" id="1705578"/>
    <lineage>
        <taxon>Bacteria</taxon>
        <taxon>Bacillati</taxon>
        <taxon>Bacillota</taxon>
        <taxon>Clostridia</taxon>
        <taxon>Eubacteriales</taxon>
        <taxon>Clostridiaceae</taxon>
        <taxon>Clostridium</taxon>
    </lineage>
</organism>
<protein>
    <submittedName>
        <fullName evidence="2">ABC-2 family transporter protein</fullName>
    </submittedName>
</protein>
<evidence type="ECO:0000313" key="5">
    <source>
        <dbReference type="Proteomes" id="UP000093694"/>
    </source>
</evidence>
<dbReference type="EMBL" id="LROR01000033">
    <property type="protein sequence ID" value="OBR96442.1"/>
    <property type="molecule type" value="Genomic_DNA"/>
</dbReference>
<proteinExistence type="predicted"/>
<sequence length="249" mass="28619">MFNIVYSEFLKLKKSYLVIITLISAIFVPILECIQALSNNYRGSSETLRNTLFMNYRVNIEVICFQFLYIVFFSLIASYVFSREFTDKTANTLFVYPSSRIKIFIGKLITAYIIIAFAYFIQSISTYLTLYISWGNLLPSYLIVKDIEVNLYSMLFQFLLIPIPILIGNLTKNIIFPVIYGILGAVSSAFMMLMGIYMQVDPLMLPALPIYYFYKGDPIDYVLVISSTVLTFGVSIFLCLYNYINGDIN</sequence>
<accession>A0A162KVI5</accession>
<reference evidence="3 5" key="2">
    <citation type="journal article" date="2016" name="Front. Microbiol.">
        <title>Industrial Acetogenic Biocatalysts: A Comparative Metabolic and Genomic Analysis.</title>
        <authorList>
            <person name="Bengelsdorf F."/>
            <person name="Poehlein A."/>
            <person name="Sonja S."/>
            <person name="Erz C."/>
            <person name="Hummel T."/>
            <person name="Hoffmeister S."/>
            <person name="Daniel R."/>
            <person name="Durre P."/>
        </authorList>
    </citation>
    <scope>NUCLEOTIDE SEQUENCE [LARGE SCALE GENOMIC DNA]</scope>
    <source>
        <strain evidence="3 5">PTA-10522</strain>
    </source>
</reference>
<feature type="transmembrane region" description="Helical" evidence="1">
    <location>
        <begin position="16"/>
        <end position="37"/>
    </location>
</feature>
<evidence type="ECO:0000256" key="1">
    <source>
        <dbReference type="SAM" id="Phobius"/>
    </source>
</evidence>
<feature type="transmembrane region" description="Helical" evidence="1">
    <location>
        <begin position="218"/>
        <end position="244"/>
    </location>
</feature>
<dbReference type="AlphaFoldDB" id="A0A162KVI5"/>
<keyword evidence="1" id="KW-0472">Membrane</keyword>